<gene>
    <name evidence="2" type="ORF">A2310_07870</name>
</gene>
<feature type="compositionally biased region" description="Basic and acidic residues" evidence="1">
    <location>
        <begin position="30"/>
        <end position="43"/>
    </location>
</feature>
<evidence type="ECO:0000256" key="1">
    <source>
        <dbReference type="SAM" id="MobiDB-lite"/>
    </source>
</evidence>
<dbReference type="EMBL" id="MEUB01000027">
    <property type="protein sequence ID" value="OGC22659.1"/>
    <property type="molecule type" value="Genomic_DNA"/>
</dbReference>
<proteinExistence type="predicted"/>
<feature type="region of interest" description="Disordered" evidence="1">
    <location>
        <begin position="1"/>
        <end position="44"/>
    </location>
</feature>
<dbReference type="STRING" id="1802579.A2310_07870"/>
<organism evidence="2 3">
    <name type="scientific">candidate division WOR-1 bacterium RIFOXYB2_FULL_37_13</name>
    <dbReference type="NCBI Taxonomy" id="1802579"/>
    <lineage>
        <taxon>Bacteria</taxon>
        <taxon>Bacillati</taxon>
        <taxon>Saganbacteria</taxon>
    </lineage>
</organism>
<name>A0A1F4SQH2_UNCSA</name>
<comment type="caution">
    <text evidence="2">The sequence shown here is derived from an EMBL/GenBank/DDBJ whole genome shotgun (WGS) entry which is preliminary data.</text>
</comment>
<sequence>MTESMMGVSIRLRTETKQSGPTHKKVVAKTGEESKPKKTDGHVSPKNVATVVGAPLFGLFGCGSDYSVFAYPFDSTLVDKLEANSVLNHNPDGTVTSSFLLGELNGKVQFFIYQWPHVLINSSGALEINTNTRVDDNGDMEVVDDSASCNNYTTINCNPLASSNVDIPSSSALYSGAPAANKDVSPIFWRKVAGKSELEYAIGAQLQSFDPQDVSEKGQFSGFPVYEYNGDYVIHAFDTSGTLKWYEVDDSGELIYVNGKRQIRTDVEEDKATLVKALYPTTDETGNVYSSYHLYKTANGQVFKISDYPSSDPQFSENGELYGLKKEGSTCPASALYDYDSYEKGTNSCLASHSSLITDNKIKYDLRTTVNIEVVNYSNRSNPKVLATQSVKPSTTKADAENATPVIFDLDALYDSAKDQDIDDSDLMVRVTFVTEGIPVLEGQTETILPMIFPFGIEYKPVN</sequence>
<protein>
    <submittedName>
        <fullName evidence="2">Uncharacterized protein</fullName>
    </submittedName>
</protein>
<evidence type="ECO:0000313" key="3">
    <source>
        <dbReference type="Proteomes" id="UP000178417"/>
    </source>
</evidence>
<accession>A0A1F4SQH2</accession>
<dbReference type="Proteomes" id="UP000178417">
    <property type="component" value="Unassembled WGS sequence"/>
</dbReference>
<reference evidence="2 3" key="1">
    <citation type="journal article" date="2016" name="Nat. Commun.">
        <title>Thousands of microbial genomes shed light on interconnected biogeochemical processes in an aquifer system.</title>
        <authorList>
            <person name="Anantharaman K."/>
            <person name="Brown C.T."/>
            <person name="Hug L.A."/>
            <person name="Sharon I."/>
            <person name="Castelle C.J."/>
            <person name="Probst A.J."/>
            <person name="Thomas B.C."/>
            <person name="Singh A."/>
            <person name="Wilkins M.J."/>
            <person name="Karaoz U."/>
            <person name="Brodie E.L."/>
            <person name="Williams K.H."/>
            <person name="Hubbard S.S."/>
            <person name="Banfield J.F."/>
        </authorList>
    </citation>
    <scope>NUCLEOTIDE SEQUENCE [LARGE SCALE GENOMIC DNA]</scope>
</reference>
<evidence type="ECO:0000313" key="2">
    <source>
        <dbReference type="EMBL" id="OGC22659.1"/>
    </source>
</evidence>
<dbReference type="AlphaFoldDB" id="A0A1F4SQH2"/>